<dbReference type="EMBL" id="MAEI02000001">
    <property type="protein sequence ID" value="MEO1780557.1"/>
    <property type="molecule type" value="Genomic_DNA"/>
</dbReference>
<gene>
    <name evidence="1" type="ORF">BAU18_000096</name>
</gene>
<evidence type="ECO:0000313" key="1">
    <source>
        <dbReference type="EMBL" id="MEO1780557.1"/>
    </source>
</evidence>
<evidence type="ECO:0008006" key="3">
    <source>
        <dbReference type="Google" id="ProtNLM"/>
    </source>
</evidence>
<evidence type="ECO:0000313" key="2">
    <source>
        <dbReference type="Proteomes" id="UP001429357"/>
    </source>
</evidence>
<comment type="caution">
    <text evidence="1">The sequence shown here is derived from an EMBL/GenBank/DDBJ whole genome shotgun (WGS) entry which is preliminary data.</text>
</comment>
<sequence>MTKVTDYLKENQATLDLYTTAITRAHGAHHPEVFQVKALYDSISQKLAETTENPDLSATFAQLRELTADYQIPDDVCPTFTATYQMLAKADSLQEVTEG</sequence>
<accession>A0ABV0F0K4</accession>
<dbReference type="Proteomes" id="UP001429357">
    <property type="component" value="Unassembled WGS sequence"/>
</dbReference>
<name>A0ABV0F0K4_9ENTE</name>
<proteinExistence type="predicted"/>
<keyword evidence="2" id="KW-1185">Reference proteome</keyword>
<organism evidence="1 2">
    <name type="scientific">Enterococcus diestrammenae</name>
    <dbReference type="NCBI Taxonomy" id="1155073"/>
    <lineage>
        <taxon>Bacteria</taxon>
        <taxon>Bacillati</taxon>
        <taxon>Bacillota</taxon>
        <taxon>Bacilli</taxon>
        <taxon>Lactobacillales</taxon>
        <taxon>Enterococcaceae</taxon>
        <taxon>Enterococcus</taxon>
    </lineage>
</organism>
<reference evidence="1" key="2">
    <citation type="submission" date="2024-02" db="EMBL/GenBank/DDBJ databases">
        <title>The Genome Sequence of Enterococcus diestrammenae JM9A.</title>
        <authorList>
            <person name="Earl A."/>
            <person name="Manson A."/>
            <person name="Gilmore M."/>
            <person name="Sanders J."/>
            <person name="Shea T."/>
            <person name="Howe W."/>
            <person name="Livny J."/>
            <person name="Cuomo C."/>
            <person name="Neafsey D."/>
            <person name="Birren B."/>
        </authorList>
    </citation>
    <scope>NUCLEOTIDE SEQUENCE</scope>
    <source>
        <strain evidence="1">JM9A</strain>
    </source>
</reference>
<dbReference type="RefSeq" id="WP_161868969.1">
    <property type="nucleotide sequence ID" value="NZ_MAEI02000001.1"/>
</dbReference>
<protein>
    <recommendedName>
        <fullName evidence="3">Iron-sulfur cluster repair di-iron protein, ric</fullName>
    </recommendedName>
</protein>
<reference evidence="1" key="1">
    <citation type="submission" date="2016-06" db="EMBL/GenBank/DDBJ databases">
        <authorList>
            <person name="Van Tyne D."/>
        </authorList>
    </citation>
    <scope>NUCLEOTIDE SEQUENCE</scope>
    <source>
        <strain evidence="1">JM9A</strain>
    </source>
</reference>